<comment type="caution">
    <text evidence="1">The sequence shown here is derived from an EMBL/GenBank/DDBJ whole genome shotgun (WGS) entry which is preliminary data.</text>
</comment>
<evidence type="ECO:0000313" key="1">
    <source>
        <dbReference type="EMBL" id="PPQ90233.1"/>
    </source>
</evidence>
<dbReference type="OrthoDB" id="3051815at2759"/>
<protein>
    <submittedName>
        <fullName evidence="1">Uncharacterized protein</fullName>
    </submittedName>
</protein>
<accession>A0A409XHK3</accession>
<name>A0A409XHK3_PSICY</name>
<dbReference type="EMBL" id="NHYD01001667">
    <property type="protein sequence ID" value="PPQ90233.1"/>
    <property type="molecule type" value="Genomic_DNA"/>
</dbReference>
<dbReference type="Proteomes" id="UP000283269">
    <property type="component" value="Unassembled WGS sequence"/>
</dbReference>
<dbReference type="STRING" id="93625.A0A409XHK3"/>
<dbReference type="InParanoid" id="A0A409XHK3"/>
<reference evidence="1 2" key="1">
    <citation type="journal article" date="2018" name="Evol. Lett.">
        <title>Horizontal gene cluster transfer increased hallucinogenic mushroom diversity.</title>
        <authorList>
            <person name="Reynolds H.T."/>
            <person name="Vijayakumar V."/>
            <person name="Gluck-Thaler E."/>
            <person name="Korotkin H.B."/>
            <person name="Matheny P.B."/>
            <person name="Slot J.C."/>
        </authorList>
    </citation>
    <scope>NUCLEOTIDE SEQUENCE [LARGE SCALE GENOMIC DNA]</scope>
    <source>
        <strain evidence="1 2">2631</strain>
    </source>
</reference>
<gene>
    <name evidence="1" type="ORF">CVT25_012991</name>
</gene>
<organism evidence="1 2">
    <name type="scientific">Psilocybe cyanescens</name>
    <dbReference type="NCBI Taxonomy" id="93625"/>
    <lineage>
        <taxon>Eukaryota</taxon>
        <taxon>Fungi</taxon>
        <taxon>Dikarya</taxon>
        <taxon>Basidiomycota</taxon>
        <taxon>Agaricomycotina</taxon>
        <taxon>Agaricomycetes</taxon>
        <taxon>Agaricomycetidae</taxon>
        <taxon>Agaricales</taxon>
        <taxon>Agaricineae</taxon>
        <taxon>Strophariaceae</taxon>
        <taxon>Psilocybe</taxon>
    </lineage>
</organism>
<keyword evidence="2" id="KW-1185">Reference proteome</keyword>
<sequence>MPLFSTPFSDHLGTNYVPDDFERSQIVHTLAEPVSRSQKLQGDISHIQSLIEESLQRKTALQDSIVLHQRLLSPFRCLPDDILQQIFLFCLPQAHNAVMDLHDPPFLLCRVCYRWKSVAYRTPRLWATLHIPLPIHPVQPVVDTHLQFEDYQNTLSVFNDRVIKHCDSIRTWLLRAGTCPLSLSLHPTITYPIQAKTYLKPYLETLVEFSTRWYNLELTVLTGEYSTFFASIPSSAVPILDTLYISFVQHWQDWGQPHDDAWRTSGMIGNPSLRTLYFHHFPFPMSQLNVDWSLMTHLEIPDHRTSWQDRGLTIEEAYVLFNMCQNLRHCAVDVEDTPDAKCSWANLSLRYLETLDILDAAHSLPTLLKVVDFPSLRSVKFHTLFWPSRSRRSPLITLLSNAQSINIVALSMNLQMLTLEDWMEIVQLTPNVQRFASESCRRGPSDEQATWLRGIQDFPIDFITVSLKMLTPDQDKLCIWPNLSHVDLGRIRRLFDEDVLEFLKKRMGMAYATDRVVRMKHFKTTFLRDQTEDIRPPLSCYIDVEDGLKLELIYPAVRVAIPGSVRPRKGLFKRNEYFRP</sequence>
<proteinExistence type="predicted"/>
<dbReference type="AlphaFoldDB" id="A0A409XHK3"/>
<evidence type="ECO:0000313" key="2">
    <source>
        <dbReference type="Proteomes" id="UP000283269"/>
    </source>
</evidence>